<evidence type="ECO:0000256" key="6">
    <source>
        <dbReference type="ARBA" id="ARBA00023136"/>
    </source>
</evidence>
<reference evidence="9 10" key="1">
    <citation type="journal article" date="2018" name="Front. Plant Sci.">
        <title>Red Clover (Trifolium pratense) and Zigzag Clover (T. medium) - A Picture of Genomic Similarities and Differences.</title>
        <authorList>
            <person name="Dluhosova J."/>
            <person name="Istvanek J."/>
            <person name="Nedelnik J."/>
            <person name="Repkova J."/>
        </authorList>
    </citation>
    <scope>NUCLEOTIDE SEQUENCE [LARGE SCALE GENOMIC DNA]</scope>
    <source>
        <strain evidence="10">cv. 10/8</strain>
        <tissue evidence="9">Leaf</tissue>
    </source>
</reference>
<dbReference type="PANTHER" id="PTHR32285:SF13">
    <property type="entry name" value="TRICHOME BIREFRINGENCE-LIKE N-TERMINAL DOMAIN-CONTAINING PROTEIN"/>
    <property type="match status" value="1"/>
</dbReference>
<dbReference type="Pfam" id="PF13839">
    <property type="entry name" value="PC-Esterase"/>
    <property type="match status" value="1"/>
</dbReference>
<evidence type="ECO:0000256" key="3">
    <source>
        <dbReference type="ARBA" id="ARBA00022692"/>
    </source>
</evidence>
<evidence type="ECO:0000259" key="7">
    <source>
        <dbReference type="Pfam" id="PF13839"/>
    </source>
</evidence>
<keyword evidence="3" id="KW-0812">Transmembrane</keyword>
<proteinExistence type="inferred from homology"/>
<evidence type="ECO:0000259" key="8">
    <source>
        <dbReference type="Pfam" id="PF14416"/>
    </source>
</evidence>
<keyword evidence="5" id="KW-1133">Transmembrane helix</keyword>
<organism evidence="9 10">
    <name type="scientific">Trifolium medium</name>
    <dbReference type="NCBI Taxonomy" id="97028"/>
    <lineage>
        <taxon>Eukaryota</taxon>
        <taxon>Viridiplantae</taxon>
        <taxon>Streptophyta</taxon>
        <taxon>Embryophyta</taxon>
        <taxon>Tracheophyta</taxon>
        <taxon>Spermatophyta</taxon>
        <taxon>Magnoliopsida</taxon>
        <taxon>eudicotyledons</taxon>
        <taxon>Gunneridae</taxon>
        <taxon>Pentapetalae</taxon>
        <taxon>rosids</taxon>
        <taxon>fabids</taxon>
        <taxon>Fabales</taxon>
        <taxon>Fabaceae</taxon>
        <taxon>Papilionoideae</taxon>
        <taxon>50 kb inversion clade</taxon>
        <taxon>NPAAA clade</taxon>
        <taxon>Hologalegina</taxon>
        <taxon>IRL clade</taxon>
        <taxon>Trifolieae</taxon>
        <taxon>Trifolium</taxon>
    </lineage>
</organism>
<keyword evidence="4" id="KW-0735">Signal-anchor</keyword>
<accession>A0A392Q664</accession>
<feature type="domain" description="Trichome birefringence-like N-terminal" evidence="8">
    <location>
        <begin position="9"/>
        <end position="61"/>
    </location>
</feature>
<dbReference type="EMBL" id="LXQA010113764">
    <property type="protein sequence ID" value="MCI19210.1"/>
    <property type="molecule type" value="Genomic_DNA"/>
</dbReference>
<keyword evidence="6" id="KW-0472">Membrane</keyword>
<dbReference type="Pfam" id="PF14416">
    <property type="entry name" value="PMR5N"/>
    <property type="match status" value="1"/>
</dbReference>
<dbReference type="GO" id="GO:0005794">
    <property type="term" value="C:Golgi apparatus"/>
    <property type="evidence" value="ECO:0007669"/>
    <property type="project" value="TreeGrafter"/>
</dbReference>
<evidence type="ECO:0000313" key="9">
    <source>
        <dbReference type="EMBL" id="MCI19210.1"/>
    </source>
</evidence>
<dbReference type="GO" id="GO:0016413">
    <property type="term" value="F:O-acetyltransferase activity"/>
    <property type="evidence" value="ECO:0007669"/>
    <property type="project" value="InterPro"/>
</dbReference>
<evidence type="ECO:0000256" key="5">
    <source>
        <dbReference type="ARBA" id="ARBA00022989"/>
    </source>
</evidence>
<keyword evidence="10" id="KW-1185">Reference proteome</keyword>
<dbReference type="AlphaFoldDB" id="A0A392Q664"/>
<dbReference type="InterPro" id="IPR029962">
    <property type="entry name" value="TBL"/>
</dbReference>
<protein>
    <submittedName>
        <fullName evidence="9">Protein YLS7-like</fullName>
    </submittedName>
</protein>
<dbReference type="InterPro" id="IPR025846">
    <property type="entry name" value="TBL_N"/>
</dbReference>
<sequence>MNNKTETKGCDIFDGNWIPYSEGPYYNNETCKWMIDEQNCMKFGRSDEEYLHWRWKPNECELPLFNATQFLNTVRGKKMAFVGDSVGRNQLQSLLCLLSQ</sequence>
<comment type="subcellular location">
    <subcellularLocation>
        <location evidence="1">Membrane</location>
        <topology evidence="1">Single-pass membrane protein</topology>
    </subcellularLocation>
</comment>
<comment type="caution">
    <text evidence="9">The sequence shown here is derived from an EMBL/GenBank/DDBJ whole genome shotgun (WGS) entry which is preliminary data.</text>
</comment>
<dbReference type="Proteomes" id="UP000265520">
    <property type="component" value="Unassembled WGS sequence"/>
</dbReference>
<evidence type="ECO:0000256" key="1">
    <source>
        <dbReference type="ARBA" id="ARBA00004167"/>
    </source>
</evidence>
<comment type="similarity">
    <text evidence="2">Belongs to the PC-esterase family. TBL subfamily.</text>
</comment>
<dbReference type="GO" id="GO:0016020">
    <property type="term" value="C:membrane"/>
    <property type="evidence" value="ECO:0007669"/>
    <property type="project" value="UniProtKB-SubCell"/>
</dbReference>
<evidence type="ECO:0000256" key="4">
    <source>
        <dbReference type="ARBA" id="ARBA00022968"/>
    </source>
</evidence>
<evidence type="ECO:0000256" key="2">
    <source>
        <dbReference type="ARBA" id="ARBA00007727"/>
    </source>
</evidence>
<evidence type="ECO:0000313" key="10">
    <source>
        <dbReference type="Proteomes" id="UP000265520"/>
    </source>
</evidence>
<name>A0A392Q664_9FABA</name>
<feature type="non-terminal residue" evidence="9">
    <location>
        <position position="100"/>
    </location>
</feature>
<dbReference type="InterPro" id="IPR026057">
    <property type="entry name" value="TBL_C"/>
</dbReference>
<feature type="domain" description="Trichome birefringence-like C-terminal" evidence="7">
    <location>
        <begin position="62"/>
        <end position="99"/>
    </location>
</feature>
<dbReference type="PANTHER" id="PTHR32285">
    <property type="entry name" value="PROTEIN TRICHOME BIREFRINGENCE-LIKE 9-RELATED"/>
    <property type="match status" value="1"/>
</dbReference>